<dbReference type="Pfam" id="PF00582">
    <property type="entry name" value="Usp"/>
    <property type="match status" value="1"/>
</dbReference>
<dbReference type="InterPro" id="IPR006016">
    <property type="entry name" value="UspA"/>
</dbReference>
<evidence type="ECO:0000313" key="3">
    <source>
        <dbReference type="Proteomes" id="UP001501153"/>
    </source>
</evidence>
<name>A0ABP8ID41_9BACT</name>
<dbReference type="SUPFAM" id="SSF52402">
    <property type="entry name" value="Adenine nucleotide alpha hydrolases-like"/>
    <property type="match status" value="2"/>
</dbReference>
<dbReference type="Gene3D" id="3.40.50.620">
    <property type="entry name" value="HUPs"/>
    <property type="match status" value="2"/>
</dbReference>
<evidence type="ECO:0000259" key="1">
    <source>
        <dbReference type="Pfam" id="PF00582"/>
    </source>
</evidence>
<keyword evidence="3" id="KW-1185">Reference proteome</keyword>
<gene>
    <name evidence="2" type="ORF">GCM10023185_20210</name>
</gene>
<feature type="domain" description="UspA" evidence="1">
    <location>
        <begin position="224"/>
        <end position="270"/>
    </location>
</feature>
<protein>
    <recommendedName>
        <fullName evidence="1">UspA domain-containing protein</fullName>
    </recommendedName>
</protein>
<sequence>MPLTLIALAGFYAPDRAAVRYADALAQALHANLVLLHVNRAALVDPYELLDESYRRDELVLQADTVSALRRVAGRLRTPATVELSTDLLPAVAQDLAERYGPALFVLGQPAEEAAASIVPACVELLRAGQYPLLLVPAAAPAAVPQCFLVAADAEPFALSNEAQAWRPLLSRLGAEVLVAHVSAEGEDSAACAAALRAVQASGLLQGLPAPELRGYSQPQASCGILAAVQETQADVLILLARERSYLSELFHRSVTAQVLKHTPVPVLLLPVE</sequence>
<organism evidence="2 3">
    <name type="scientific">Hymenobacter saemangeumensis</name>
    <dbReference type="NCBI Taxonomy" id="1084522"/>
    <lineage>
        <taxon>Bacteria</taxon>
        <taxon>Pseudomonadati</taxon>
        <taxon>Bacteroidota</taxon>
        <taxon>Cytophagia</taxon>
        <taxon>Cytophagales</taxon>
        <taxon>Hymenobacteraceae</taxon>
        <taxon>Hymenobacter</taxon>
    </lineage>
</organism>
<dbReference type="Proteomes" id="UP001501153">
    <property type="component" value="Unassembled WGS sequence"/>
</dbReference>
<evidence type="ECO:0000313" key="2">
    <source>
        <dbReference type="EMBL" id="GAA4356434.1"/>
    </source>
</evidence>
<reference evidence="3" key="1">
    <citation type="journal article" date="2019" name="Int. J. Syst. Evol. Microbiol.">
        <title>The Global Catalogue of Microorganisms (GCM) 10K type strain sequencing project: providing services to taxonomists for standard genome sequencing and annotation.</title>
        <authorList>
            <consortium name="The Broad Institute Genomics Platform"/>
            <consortium name="The Broad Institute Genome Sequencing Center for Infectious Disease"/>
            <person name="Wu L."/>
            <person name="Ma J."/>
        </authorList>
    </citation>
    <scope>NUCLEOTIDE SEQUENCE [LARGE SCALE GENOMIC DNA]</scope>
    <source>
        <strain evidence="3">JCM 17923</strain>
    </source>
</reference>
<comment type="caution">
    <text evidence="2">The sequence shown here is derived from an EMBL/GenBank/DDBJ whole genome shotgun (WGS) entry which is preliminary data.</text>
</comment>
<dbReference type="RefSeq" id="WP_345235912.1">
    <property type="nucleotide sequence ID" value="NZ_BAABGZ010000020.1"/>
</dbReference>
<dbReference type="InterPro" id="IPR014729">
    <property type="entry name" value="Rossmann-like_a/b/a_fold"/>
</dbReference>
<proteinExistence type="predicted"/>
<dbReference type="EMBL" id="BAABGZ010000020">
    <property type="protein sequence ID" value="GAA4356434.1"/>
    <property type="molecule type" value="Genomic_DNA"/>
</dbReference>
<accession>A0ABP8ID41</accession>